<keyword evidence="1" id="KW-1133">Transmembrane helix</keyword>
<reference evidence="2" key="1">
    <citation type="submission" date="2022-09" db="EMBL/GenBank/DDBJ databases">
        <title>Intensive care unit water sources are persistently colonized with multi-drug resistant bacteria and are the site of extensive horizontal gene transfer of antibiotic resistance genes.</title>
        <authorList>
            <person name="Diorio-Toth L."/>
        </authorList>
    </citation>
    <scope>NUCLEOTIDE SEQUENCE</scope>
    <source>
        <strain evidence="2">GD04139</strain>
    </source>
</reference>
<feature type="transmembrane region" description="Helical" evidence="1">
    <location>
        <begin position="43"/>
        <end position="64"/>
    </location>
</feature>
<dbReference type="RefSeq" id="WP_048972123.1">
    <property type="nucleotide sequence ID" value="NZ_CP020089.1"/>
</dbReference>
<evidence type="ECO:0000256" key="1">
    <source>
        <dbReference type="SAM" id="Phobius"/>
    </source>
</evidence>
<proteinExistence type="predicted"/>
<dbReference type="AlphaFoldDB" id="A0AAW6S378"/>
<accession>A0AAW6S378</accession>
<dbReference type="EMBL" id="JAODZM010000007">
    <property type="protein sequence ID" value="MDH0195211.1"/>
    <property type="molecule type" value="Genomic_DNA"/>
</dbReference>
<keyword evidence="1" id="KW-0812">Transmembrane</keyword>
<evidence type="ECO:0000313" key="2">
    <source>
        <dbReference type="EMBL" id="MDH0195211.1"/>
    </source>
</evidence>
<comment type="caution">
    <text evidence="2">The sequence shown here is derived from an EMBL/GenBank/DDBJ whole genome shotgun (WGS) entry which is preliminary data.</text>
</comment>
<evidence type="ECO:0000313" key="3">
    <source>
        <dbReference type="Proteomes" id="UP001158360"/>
    </source>
</evidence>
<feature type="transmembrane region" description="Helical" evidence="1">
    <location>
        <begin position="70"/>
        <end position="92"/>
    </location>
</feature>
<name>A0AAW6S378_ENTCL</name>
<sequence>MSITEAKLLASGFTSSELQKLRKYITKDALSLDMVISDLSRRFNAALLLTILLAAVYLIVLIIASRENVVSTGVAMLIALFIICFFSAAVSFL</sequence>
<dbReference type="Proteomes" id="UP001158360">
    <property type="component" value="Unassembled WGS sequence"/>
</dbReference>
<protein>
    <submittedName>
        <fullName evidence="2">Uncharacterized protein</fullName>
    </submittedName>
</protein>
<gene>
    <name evidence="2" type="ORF">N7383_06180</name>
</gene>
<organism evidence="2 3">
    <name type="scientific">Enterobacter cloacae</name>
    <dbReference type="NCBI Taxonomy" id="550"/>
    <lineage>
        <taxon>Bacteria</taxon>
        <taxon>Pseudomonadati</taxon>
        <taxon>Pseudomonadota</taxon>
        <taxon>Gammaproteobacteria</taxon>
        <taxon>Enterobacterales</taxon>
        <taxon>Enterobacteriaceae</taxon>
        <taxon>Enterobacter</taxon>
        <taxon>Enterobacter cloacae complex</taxon>
    </lineage>
</organism>
<keyword evidence="1" id="KW-0472">Membrane</keyword>